<protein>
    <submittedName>
        <fullName evidence="5">tRNA methyltransferase</fullName>
    </submittedName>
</protein>
<evidence type="ECO:0000259" key="4">
    <source>
        <dbReference type="Pfam" id="PF08241"/>
    </source>
</evidence>
<feature type="region of interest" description="Disordered" evidence="3">
    <location>
        <begin position="102"/>
        <end position="129"/>
    </location>
</feature>
<dbReference type="GO" id="GO:0005737">
    <property type="term" value="C:cytoplasm"/>
    <property type="evidence" value="ECO:0007669"/>
    <property type="project" value="TreeGrafter"/>
</dbReference>
<proteinExistence type="predicted"/>
<evidence type="ECO:0000313" key="5">
    <source>
        <dbReference type="EMBL" id="OAA80195.1"/>
    </source>
</evidence>
<dbReference type="PANTHER" id="PTHR13069:SF21">
    <property type="entry name" value="ALKYLATED DNA REPAIR PROTEIN ALKB HOMOLOG 8"/>
    <property type="match status" value="1"/>
</dbReference>
<dbReference type="STRING" id="1081108.A0A168JAR2"/>
<name>A0A168JAR2_CORDF</name>
<comment type="caution">
    <text evidence="5">The sequence shown here is derived from an EMBL/GenBank/DDBJ whole genome shotgun (WGS) entry which is preliminary data.</text>
</comment>
<organism evidence="5 6">
    <name type="scientific">Akanthomyces lecanii RCEF 1005</name>
    <dbReference type="NCBI Taxonomy" id="1081108"/>
    <lineage>
        <taxon>Eukaryota</taxon>
        <taxon>Fungi</taxon>
        <taxon>Dikarya</taxon>
        <taxon>Ascomycota</taxon>
        <taxon>Pezizomycotina</taxon>
        <taxon>Sordariomycetes</taxon>
        <taxon>Hypocreomycetidae</taxon>
        <taxon>Hypocreales</taxon>
        <taxon>Cordycipitaceae</taxon>
        <taxon>Akanthomyces</taxon>
        <taxon>Cordyceps confragosa</taxon>
    </lineage>
</organism>
<dbReference type="GO" id="GO:0030488">
    <property type="term" value="P:tRNA methylation"/>
    <property type="evidence" value="ECO:0007669"/>
    <property type="project" value="TreeGrafter"/>
</dbReference>
<reference evidence="5 6" key="1">
    <citation type="journal article" date="2016" name="Genome Biol. Evol.">
        <title>Divergent and convergent evolution of fungal pathogenicity.</title>
        <authorList>
            <person name="Shang Y."/>
            <person name="Xiao G."/>
            <person name="Zheng P."/>
            <person name="Cen K."/>
            <person name="Zhan S."/>
            <person name="Wang C."/>
        </authorList>
    </citation>
    <scope>NUCLEOTIDE SEQUENCE [LARGE SCALE GENOMIC DNA]</scope>
    <source>
        <strain evidence="5 6">RCEF 1005</strain>
    </source>
</reference>
<dbReference type="GO" id="GO:0008757">
    <property type="term" value="F:S-adenosylmethionine-dependent methyltransferase activity"/>
    <property type="evidence" value="ECO:0007669"/>
    <property type="project" value="InterPro"/>
</dbReference>
<dbReference type="GO" id="GO:0005634">
    <property type="term" value="C:nucleus"/>
    <property type="evidence" value="ECO:0007669"/>
    <property type="project" value="TreeGrafter"/>
</dbReference>
<sequence length="307" mass="33194">MATVQDQQQQQQQTESGPRAHHAANAEAYESTHVHAVYEAIAPHFSSTRHSPWPRVAAYLAAQHAGAIGLDVGCGNGKYLDVNPALHMLGSDRSNELVRLARSRGSASKDAPATQNSNTTAERAEEKSSSGFIASGTEVAVADGLALPYRLGAFDFVICIAVVHHLSTKQRRVEAIGELLSRLQPSSHTSPAAAGLFSEPAGSSTPGGNDKDTPRGGSSHNKATGLVYVWALEQSSSRRGWDEGSEQDTLVPWVMRAKGRPNETFQRYYHLYKEGELEEDIVAAGGVVEQSGYERDNWWAVFSRPQS</sequence>
<evidence type="ECO:0000313" key="6">
    <source>
        <dbReference type="Proteomes" id="UP000076881"/>
    </source>
</evidence>
<keyword evidence="6" id="KW-1185">Reference proteome</keyword>
<feature type="region of interest" description="Disordered" evidence="3">
    <location>
        <begin position="1"/>
        <end position="24"/>
    </location>
</feature>
<dbReference type="InterPro" id="IPR029063">
    <property type="entry name" value="SAM-dependent_MTases_sf"/>
</dbReference>
<dbReference type="Gene3D" id="3.40.50.150">
    <property type="entry name" value="Vaccinia Virus protein VP39"/>
    <property type="match status" value="1"/>
</dbReference>
<dbReference type="InterPro" id="IPR013216">
    <property type="entry name" value="Methyltransf_11"/>
</dbReference>
<evidence type="ECO:0000256" key="3">
    <source>
        <dbReference type="SAM" id="MobiDB-lite"/>
    </source>
</evidence>
<dbReference type="GO" id="GO:0106335">
    <property type="term" value="F:tRNA (5-carboxymethyluridine(34)-5-O)-methyltransferase activity"/>
    <property type="evidence" value="ECO:0007669"/>
    <property type="project" value="TreeGrafter"/>
</dbReference>
<dbReference type="GO" id="GO:0000049">
    <property type="term" value="F:tRNA binding"/>
    <property type="evidence" value="ECO:0007669"/>
    <property type="project" value="TreeGrafter"/>
</dbReference>
<gene>
    <name evidence="5" type="ORF">LEL_03681</name>
</gene>
<dbReference type="PANTHER" id="PTHR13069">
    <property type="entry name" value="ALKYLATED DNA REPAIR PROTEIN ALKB HOMOLOG 8"/>
    <property type="match status" value="1"/>
</dbReference>
<keyword evidence="2 5" id="KW-0808">Transferase</keyword>
<feature type="compositionally biased region" description="Low complexity" evidence="3">
    <location>
        <begin position="1"/>
        <end position="13"/>
    </location>
</feature>
<evidence type="ECO:0000256" key="1">
    <source>
        <dbReference type="ARBA" id="ARBA00022603"/>
    </source>
</evidence>
<dbReference type="CDD" id="cd02440">
    <property type="entry name" value="AdoMet_MTases"/>
    <property type="match status" value="1"/>
</dbReference>
<dbReference type="GO" id="GO:0002098">
    <property type="term" value="P:tRNA wobble uridine modification"/>
    <property type="evidence" value="ECO:0007669"/>
    <property type="project" value="TreeGrafter"/>
</dbReference>
<dbReference type="AlphaFoldDB" id="A0A168JAR2"/>
<dbReference type="SUPFAM" id="SSF53335">
    <property type="entry name" value="S-adenosyl-L-methionine-dependent methyltransferases"/>
    <property type="match status" value="1"/>
</dbReference>
<feature type="region of interest" description="Disordered" evidence="3">
    <location>
        <begin position="184"/>
        <end position="221"/>
    </location>
</feature>
<dbReference type="EMBL" id="AZHF01000002">
    <property type="protein sequence ID" value="OAA80195.1"/>
    <property type="molecule type" value="Genomic_DNA"/>
</dbReference>
<evidence type="ECO:0000256" key="2">
    <source>
        <dbReference type="ARBA" id="ARBA00022679"/>
    </source>
</evidence>
<dbReference type="Pfam" id="PF08241">
    <property type="entry name" value="Methyltransf_11"/>
    <property type="match status" value="1"/>
</dbReference>
<dbReference type="InterPro" id="IPR051422">
    <property type="entry name" value="AlkB_tRNA_MeTrf/Diox"/>
</dbReference>
<accession>A0A168JAR2</accession>
<keyword evidence="1 5" id="KW-0489">Methyltransferase</keyword>
<dbReference type="Proteomes" id="UP000076881">
    <property type="component" value="Unassembled WGS sequence"/>
</dbReference>
<feature type="domain" description="Methyltransferase type 11" evidence="4">
    <location>
        <begin position="70"/>
        <end position="185"/>
    </location>
</feature>
<dbReference type="OrthoDB" id="271595at2759"/>